<dbReference type="Proteomes" id="UP000265520">
    <property type="component" value="Unassembled WGS sequence"/>
</dbReference>
<reference evidence="1 2" key="1">
    <citation type="journal article" date="2018" name="Front. Plant Sci.">
        <title>Red Clover (Trifolium pratense) and Zigzag Clover (T. medium) - A Picture of Genomic Similarities and Differences.</title>
        <authorList>
            <person name="Dluhosova J."/>
            <person name="Istvanek J."/>
            <person name="Nedelnik J."/>
            <person name="Repkova J."/>
        </authorList>
    </citation>
    <scope>NUCLEOTIDE SEQUENCE [LARGE SCALE GENOMIC DNA]</scope>
    <source>
        <strain evidence="2">cv. 10/8</strain>
        <tissue evidence="1">Leaf</tissue>
    </source>
</reference>
<organism evidence="1 2">
    <name type="scientific">Trifolium medium</name>
    <dbReference type="NCBI Taxonomy" id="97028"/>
    <lineage>
        <taxon>Eukaryota</taxon>
        <taxon>Viridiplantae</taxon>
        <taxon>Streptophyta</taxon>
        <taxon>Embryophyta</taxon>
        <taxon>Tracheophyta</taxon>
        <taxon>Spermatophyta</taxon>
        <taxon>Magnoliopsida</taxon>
        <taxon>eudicotyledons</taxon>
        <taxon>Gunneridae</taxon>
        <taxon>Pentapetalae</taxon>
        <taxon>rosids</taxon>
        <taxon>fabids</taxon>
        <taxon>Fabales</taxon>
        <taxon>Fabaceae</taxon>
        <taxon>Papilionoideae</taxon>
        <taxon>50 kb inversion clade</taxon>
        <taxon>NPAAA clade</taxon>
        <taxon>Hologalegina</taxon>
        <taxon>IRL clade</taxon>
        <taxon>Trifolieae</taxon>
        <taxon>Trifolium</taxon>
    </lineage>
</organism>
<gene>
    <name evidence="1" type="ORF">A2U01_0001613</name>
</gene>
<dbReference type="EMBL" id="LXQA010001551">
    <property type="protein sequence ID" value="MCH80838.1"/>
    <property type="molecule type" value="Genomic_DNA"/>
</dbReference>
<comment type="caution">
    <text evidence="1">The sequence shown here is derived from an EMBL/GenBank/DDBJ whole genome shotgun (WGS) entry which is preliminary data.</text>
</comment>
<accession>A0A392M1H4</accession>
<protein>
    <submittedName>
        <fullName evidence="1">Uncharacterized protein</fullName>
    </submittedName>
</protein>
<proteinExistence type="predicted"/>
<evidence type="ECO:0000313" key="1">
    <source>
        <dbReference type="EMBL" id="MCH80838.1"/>
    </source>
</evidence>
<keyword evidence="2" id="KW-1185">Reference proteome</keyword>
<dbReference type="AlphaFoldDB" id="A0A392M1H4"/>
<name>A0A392M1H4_9FABA</name>
<sequence length="59" mass="6845">MGTPNWMWNLIWSSELSETKAVSAHELQIILDQVWRDAFRTQHDGCVEKSLVEQCPIES</sequence>
<evidence type="ECO:0000313" key="2">
    <source>
        <dbReference type="Proteomes" id="UP000265520"/>
    </source>
</evidence>